<keyword evidence="1" id="KW-1133">Transmembrane helix</keyword>
<feature type="transmembrane region" description="Helical" evidence="1">
    <location>
        <begin position="369"/>
        <end position="385"/>
    </location>
</feature>
<feature type="transmembrane region" description="Helical" evidence="1">
    <location>
        <begin position="397"/>
        <end position="414"/>
    </location>
</feature>
<feature type="transmembrane region" description="Helical" evidence="1">
    <location>
        <begin position="16"/>
        <end position="35"/>
    </location>
</feature>
<accession>A0AAQ3L891</accession>
<evidence type="ECO:0008006" key="4">
    <source>
        <dbReference type="Google" id="ProtNLM"/>
    </source>
</evidence>
<evidence type="ECO:0000313" key="2">
    <source>
        <dbReference type="EMBL" id="WOO39744.1"/>
    </source>
</evidence>
<organism evidence="2 3">
    <name type="scientific">Rubellicoccus peritrichatus</name>
    <dbReference type="NCBI Taxonomy" id="3080537"/>
    <lineage>
        <taxon>Bacteria</taxon>
        <taxon>Pseudomonadati</taxon>
        <taxon>Verrucomicrobiota</taxon>
        <taxon>Opitutia</taxon>
        <taxon>Puniceicoccales</taxon>
        <taxon>Cerasicoccaceae</taxon>
        <taxon>Rubellicoccus</taxon>
    </lineage>
</organism>
<name>A0AAQ3L891_9BACT</name>
<feature type="transmembrane region" description="Helical" evidence="1">
    <location>
        <begin position="212"/>
        <end position="230"/>
    </location>
</feature>
<evidence type="ECO:0000313" key="3">
    <source>
        <dbReference type="Proteomes" id="UP001304300"/>
    </source>
</evidence>
<keyword evidence="1" id="KW-0812">Transmembrane</keyword>
<feature type="transmembrane region" description="Helical" evidence="1">
    <location>
        <begin position="426"/>
        <end position="445"/>
    </location>
</feature>
<dbReference type="KEGG" id="puo:RZN69_14060"/>
<proteinExistence type="predicted"/>
<feature type="transmembrane region" description="Helical" evidence="1">
    <location>
        <begin position="130"/>
        <end position="152"/>
    </location>
</feature>
<feature type="transmembrane region" description="Helical" evidence="1">
    <location>
        <begin position="257"/>
        <end position="276"/>
    </location>
</feature>
<dbReference type="EMBL" id="CP136920">
    <property type="protein sequence ID" value="WOO39744.1"/>
    <property type="molecule type" value="Genomic_DNA"/>
</dbReference>
<reference evidence="2 3" key="1">
    <citation type="submission" date="2023-10" db="EMBL/GenBank/DDBJ databases">
        <title>Rubellicoccus peritrichatus gen. nov., sp. nov., isolated from an algae of coral reef tank.</title>
        <authorList>
            <person name="Luo J."/>
        </authorList>
    </citation>
    <scope>NUCLEOTIDE SEQUENCE [LARGE SCALE GENOMIC DNA]</scope>
    <source>
        <strain evidence="2 3">CR14</strain>
    </source>
</reference>
<dbReference type="Proteomes" id="UP001304300">
    <property type="component" value="Chromosome"/>
</dbReference>
<keyword evidence="1" id="KW-0472">Membrane</keyword>
<feature type="transmembrane region" description="Helical" evidence="1">
    <location>
        <begin position="183"/>
        <end position="200"/>
    </location>
</feature>
<evidence type="ECO:0000256" key="1">
    <source>
        <dbReference type="SAM" id="Phobius"/>
    </source>
</evidence>
<sequence>MQRIIHWLEEGQGRRFVIAAGVCIGIVFFSLYLSYKRYRGPDAEAIFEQALVAKSLAEGAGFSTPVRYPQAVAVLEANEVWSFEQDALSPELYQAPLYSIVLAGGLKVLPESLTAWLWEAPDFFAYHADFYLLAINLLLFWTSCGLLWVLAFRLFNRRTAWVSLAAYFFSVSVWEGVLGVSGLPLLSTLILALILVLQSLETLRLKGISAHLKWFAVLSLSAGLISGLLFLSDYTAALLLIPALIYFVIKLHGTQRWIAPLLLLVGFLIVSMPWMARNIALTGSPVGLAWQEIGLRSGDPTASPREIRTRLDNEAPAVSLRKAVNKGLNGIKETLREGVWSGGALLFAGFFFASFFYRFKITSTNNVRWLATGVIAMLLLGQPFLDDGEGLRLPAAYLTPLIILFGAGFFLILLESTAQRTQLERLGLIVILLLVQALPLSHLVLEPSRGAYYAYPPYSPRLMHLMKAGLKDKFFPNFGLMADVPAGVAWYSQEPVWAQPEQYRDMDGILAYQPIGALYLSPEVLDRPFFGELLQEGGKRSWDDPRRNFSWGAVYATLPSGQVPSFFPLQKSLRIWDNTFVLMDVRALAPVLNESAEN</sequence>
<keyword evidence="3" id="KW-1185">Reference proteome</keyword>
<dbReference type="AlphaFoldDB" id="A0AAQ3L891"/>
<dbReference type="RefSeq" id="WP_317831744.1">
    <property type="nucleotide sequence ID" value="NZ_CP136920.1"/>
</dbReference>
<protein>
    <recommendedName>
        <fullName evidence="4">Glycosyltransferase RgtA/B/C/D-like domain-containing protein</fullName>
    </recommendedName>
</protein>
<feature type="transmembrane region" description="Helical" evidence="1">
    <location>
        <begin position="338"/>
        <end position="357"/>
    </location>
</feature>
<gene>
    <name evidence="2" type="ORF">RZN69_14060</name>
</gene>